<proteinExistence type="predicted"/>
<protein>
    <submittedName>
        <fullName evidence="1">Uncharacterized protein</fullName>
    </submittedName>
</protein>
<name>A0A0A9DED2_ARUDO</name>
<dbReference type="EMBL" id="GBRH01211734">
    <property type="protein sequence ID" value="JAD86161.1"/>
    <property type="molecule type" value="Transcribed_RNA"/>
</dbReference>
<reference evidence="1" key="2">
    <citation type="journal article" date="2015" name="Data Brief">
        <title>Shoot transcriptome of the giant reed, Arundo donax.</title>
        <authorList>
            <person name="Barrero R.A."/>
            <person name="Guerrero F.D."/>
            <person name="Moolhuijzen P."/>
            <person name="Goolsby J.A."/>
            <person name="Tidwell J."/>
            <person name="Bellgard S.E."/>
            <person name="Bellgard M.I."/>
        </authorList>
    </citation>
    <scope>NUCLEOTIDE SEQUENCE</scope>
    <source>
        <tissue evidence="1">Shoot tissue taken approximately 20 cm above the soil surface</tissue>
    </source>
</reference>
<dbReference type="AlphaFoldDB" id="A0A0A9DED2"/>
<reference evidence="1" key="1">
    <citation type="submission" date="2014-09" db="EMBL/GenBank/DDBJ databases">
        <authorList>
            <person name="Magalhaes I.L.F."/>
            <person name="Oliveira U."/>
            <person name="Santos F.R."/>
            <person name="Vidigal T.H.D.A."/>
            <person name="Brescovit A.D."/>
            <person name="Santos A.J."/>
        </authorList>
    </citation>
    <scope>NUCLEOTIDE SEQUENCE</scope>
    <source>
        <tissue evidence="1">Shoot tissue taken approximately 20 cm above the soil surface</tissue>
    </source>
</reference>
<sequence length="72" mass="8198">MLHLTDGILHTILSHSMLLSQEMLGLPLSMFGGHTMDSPLAIREVKVHVYIMKLPVRVRLERALQLNHVRTT</sequence>
<evidence type="ECO:0000313" key="1">
    <source>
        <dbReference type="EMBL" id="JAD86161.1"/>
    </source>
</evidence>
<accession>A0A0A9DED2</accession>
<organism evidence="1">
    <name type="scientific">Arundo donax</name>
    <name type="common">Giant reed</name>
    <name type="synonym">Donax arundinaceus</name>
    <dbReference type="NCBI Taxonomy" id="35708"/>
    <lineage>
        <taxon>Eukaryota</taxon>
        <taxon>Viridiplantae</taxon>
        <taxon>Streptophyta</taxon>
        <taxon>Embryophyta</taxon>
        <taxon>Tracheophyta</taxon>
        <taxon>Spermatophyta</taxon>
        <taxon>Magnoliopsida</taxon>
        <taxon>Liliopsida</taxon>
        <taxon>Poales</taxon>
        <taxon>Poaceae</taxon>
        <taxon>PACMAD clade</taxon>
        <taxon>Arundinoideae</taxon>
        <taxon>Arundineae</taxon>
        <taxon>Arundo</taxon>
    </lineage>
</organism>